<gene>
    <name evidence="3" type="primary">LOC130466887</name>
</gene>
<evidence type="ECO:0000256" key="1">
    <source>
        <dbReference type="SAM" id="SignalP"/>
    </source>
</evidence>
<dbReference type="Proteomes" id="UP000813463">
    <property type="component" value="Chromosome 2"/>
</dbReference>
<keyword evidence="2" id="KW-1185">Reference proteome</keyword>
<sequence length="120" mass="13105">MENNVGSRRIILAVCFVIFASMVVQQISAQVCTLNYDDACVQNSTPCCKPGLICTQVKPLTSLPPHYKCKEGPCPNPEHPDEPCPCEEHSGHECYPGLFECCPHTGLQCVSQGSDSYLCL</sequence>
<dbReference type="GeneID" id="130466887"/>
<reference evidence="2" key="1">
    <citation type="journal article" date="2021" name="Nat. Commun.">
        <title>Genomic analyses provide insights into spinach domestication and the genetic basis of agronomic traits.</title>
        <authorList>
            <person name="Cai X."/>
            <person name="Sun X."/>
            <person name="Xu C."/>
            <person name="Sun H."/>
            <person name="Wang X."/>
            <person name="Ge C."/>
            <person name="Zhang Z."/>
            <person name="Wang Q."/>
            <person name="Fei Z."/>
            <person name="Jiao C."/>
            <person name="Wang Q."/>
        </authorList>
    </citation>
    <scope>NUCLEOTIDE SEQUENCE [LARGE SCALE GENOMIC DNA]</scope>
    <source>
        <strain evidence="2">cv. Varoflay</strain>
    </source>
</reference>
<dbReference type="RefSeq" id="XP_056691430.1">
    <property type="nucleotide sequence ID" value="XM_056835452.1"/>
</dbReference>
<name>A0ABM3R741_SPIOL</name>
<reference evidence="3" key="2">
    <citation type="submission" date="2025-08" db="UniProtKB">
        <authorList>
            <consortium name="RefSeq"/>
        </authorList>
    </citation>
    <scope>IDENTIFICATION</scope>
    <source>
        <tissue evidence="3">Leaf</tissue>
    </source>
</reference>
<keyword evidence="1" id="KW-0732">Signal</keyword>
<evidence type="ECO:0008006" key="4">
    <source>
        <dbReference type="Google" id="ProtNLM"/>
    </source>
</evidence>
<evidence type="ECO:0000313" key="3">
    <source>
        <dbReference type="RefSeq" id="XP_056691430.1"/>
    </source>
</evidence>
<evidence type="ECO:0000313" key="2">
    <source>
        <dbReference type="Proteomes" id="UP000813463"/>
    </source>
</evidence>
<accession>A0ABM3R741</accession>
<protein>
    <recommendedName>
        <fullName evidence="4">Granulins domain-containing protein</fullName>
    </recommendedName>
</protein>
<feature type="signal peptide" evidence="1">
    <location>
        <begin position="1"/>
        <end position="29"/>
    </location>
</feature>
<feature type="chain" id="PRO_5046847878" description="Granulins domain-containing protein" evidence="1">
    <location>
        <begin position="30"/>
        <end position="120"/>
    </location>
</feature>
<organism evidence="2 3">
    <name type="scientific">Spinacia oleracea</name>
    <name type="common">Spinach</name>
    <dbReference type="NCBI Taxonomy" id="3562"/>
    <lineage>
        <taxon>Eukaryota</taxon>
        <taxon>Viridiplantae</taxon>
        <taxon>Streptophyta</taxon>
        <taxon>Embryophyta</taxon>
        <taxon>Tracheophyta</taxon>
        <taxon>Spermatophyta</taxon>
        <taxon>Magnoliopsida</taxon>
        <taxon>eudicotyledons</taxon>
        <taxon>Gunneridae</taxon>
        <taxon>Pentapetalae</taxon>
        <taxon>Caryophyllales</taxon>
        <taxon>Chenopodiaceae</taxon>
        <taxon>Chenopodioideae</taxon>
        <taxon>Anserineae</taxon>
        <taxon>Spinacia</taxon>
    </lineage>
</organism>
<proteinExistence type="predicted"/>